<dbReference type="EMBL" id="JRES01000260">
    <property type="protein sequence ID" value="KNC32898.1"/>
    <property type="molecule type" value="Genomic_DNA"/>
</dbReference>
<evidence type="ECO:0000256" key="1">
    <source>
        <dbReference type="SAM" id="MobiDB-lite"/>
    </source>
</evidence>
<name>A0A0L0CKL7_LUCCU</name>
<keyword evidence="3" id="KW-1185">Reference proteome</keyword>
<dbReference type="AlphaFoldDB" id="A0A0L0CKL7"/>
<reference evidence="2 3" key="1">
    <citation type="journal article" date="2015" name="Nat. Commun.">
        <title>Lucilia cuprina genome unlocks parasitic fly biology to underpin future interventions.</title>
        <authorList>
            <person name="Anstead C.A."/>
            <person name="Korhonen P.K."/>
            <person name="Young N.D."/>
            <person name="Hall R.S."/>
            <person name="Jex A.R."/>
            <person name="Murali S.C."/>
            <person name="Hughes D.S."/>
            <person name="Lee S.F."/>
            <person name="Perry T."/>
            <person name="Stroehlein A.J."/>
            <person name="Ansell B.R."/>
            <person name="Breugelmans B."/>
            <person name="Hofmann A."/>
            <person name="Qu J."/>
            <person name="Dugan S."/>
            <person name="Lee S.L."/>
            <person name="Chao H."/>
            <person name="Dinh H."/>
            <person name="Han Y."/>
            <person name="Doddapaneni H.V."/>
            <person name="Worley K.C."/>
            <person name="Muzny D.M."/>
            <person name="Ioannidis P."/>
            <person name="Waterhouse R.M."/>
            <person name="Zdobnov E.M."/>
            <person name="James P.J."/>
            <person name="Bagnall N.H."/>
            <person name="Kotze A.C."/>
            <person name="Gibbs R.A."/>
            <person name="Richards S."/>
            <person name="Batterham P."/>
            <person name="Gasser R.B."/>
        </authorList>
    </citation>
    <scope>NUCLEOTIDE SEQUENCE [LARGE SCALE GENOMIC DNA]</scope>
    <source>
        <strain evidence="2 3">LS</strain>
        <tissue evidence="2">Full body</tissue>
    </source>
</reference>
<sequence>MSSTYLMDSYFGPPITSVCAVADSTRPSNGQRLDSSIMIRSSCQETESREHHFGDPFLSDKEDHSGIGPKNIQCFINETSWFSLEHTVHHSTQHTCNSFHNHLILNTLHINLFPTNSPNEECTMSQAQSNPNLKKSITCLEPIQGADTKSGENFIDAIRTASRHRHHPKNHPSAMRNDYDSSSFKPKFEKAFLSVHAEDLRSLPVYNPCSLEVLVSPPFSNYQDS</sequence>
<protein>
    <submittedName>
        <fullName evidence="2">Uncharacterized protein</fullName>
    </submittedName>
</protein>
<proteinExistence type="predicted"/>
<accession>A0A0L0CKL7</accession>
<dbReference type="Proteomes" id="UP000037069">
    <property type="component" value="Unassembled WGS sequence"/>
</dbReference>
<evidence type="ECO:0000313" key="3">
    <source>
        <dbReference type="Proteomes" id="UP000037069"/>
    </source>
</evidence>
<organism evidence="2 3">
    <name type="scientific">Lucilia cuprina</name>
    <name type="common">Green bottle fly</name>
    <name type="synonym">Australian sheep blowfly</name>
    <dbReference type="NCBI Taxonomy" id="7375"/>
    <lineage>
        <taxon>Eukaryota</taxon>
        <taxon>Metazoa</taxon>
        <taxon>Ecdysozoa</taxon>
        <taxon>Arthropoda</taxon>
        <taxon>Hexapoda</taxon>
        <taxon>Insecta</taxon>
        <taxon>Pterygota</taxon>
        <taxon>Neoptera</taxon>
        <taxon>Endopterygota</taxon>
        <taxon>Diptera</taxon>
        <taxon>Brachycera</taxon>
        <taxon>Muscomorpha</taxon>
        <taxon>Oestroidea</taxon>
        <taxon>Calliphoridae</taxon>
        <taxon>Luciliinae</taxon>
        <taxon>Lucilia</taxon>
    </lineage>
</organism>
<comment type="caution">
    <text evidence="2">The sequence shown here is derived from an EMBL/GenBank/DDBJ whole genome shotgun (WGS) entry which is preliminary data.</text>
</comment>
<evidence type="ECO:0000313" key="2">
    <source>
        <dbReference type="EMBL" id="KNC32898.1"/>
    </source>
</evidence>
<feature type="region of interest" description="Disordered" evidence="1">
    <location>
        <begin position="162"/>
        <end position="181"/>
    </location>
</feature>
<gene>
    <name evidence="2" type="ORF">FF38_09217</name>
</gene>